<evidence type="ECO:0000313" key="2">
    <source>
        <dbReference type="EMBL" id="KAK2769490.1"/>
    </source>
</evidence>
<dbReference type="EMBL" id="VYYT01000111">
    <property type="protein sequence ID" value="KAK2769490.1"/>
    <property type="molecule type" value="Genomic_DNA"/>
</dbReference>
<protein>
    <submittedName>
        <fullName evidence="2">Uncharacterized protein</fullName>
    </submittedName>
</protein>
<comment type="caution">
    <text evidence="2">The sequence shown here is derived from an EMBL/GenBank/DDBJ whole genome shotgun (WGS) entry which is preliminary data.</text>
</comment>
<accession>A0AAD9YKG7</accession>
<proteinExistence type="predicted"/>
<sequence>MANSQNPIAQILAPLRLDFSNVRPESGTPSLHITKYQTQSITRIVFRKGPQAPQIPPRNRMTPRPRLQRAAPSASPGVPPVTRIFGAEGHDPTLSSSSFAHIVRHPGSAPKDEETTDIHPVISRLTRCGAGRAWRGVRAGDQYSHFPKPRPSGCDL</sequence>
<organism evidence="2 3">
    <name type="scientific">Colletotrichum kahawae</name>
    <name type="common">Coffee berry disease fungus</name>
    <dbReference type="NCBI Taxonomy" id="34407"/>
    <lineage>
        <taxon>Eukaryota</taxon>
        <taxon>Fungi</taxon>
        <taxon>Dikarya</taxon>
        <taxon>Ascomycota</taxon>
        <taxon>Pezizomycotina</taxon>
        <taxon>Sordariomycetes</taxon>
        <taxon>Hypocreomycetidae</taxon>
        <taxon>Glomerellales</taxon>
        <taxon>Glomerellaceae</taxon>
        <taxon>Colletotrichum</taxon>
        <taxon>Colletotrichum gloeosporioides species complex</taxon>
    </lineage>
</organism>
<keyword evidence="3" id="KW-1185">Reference proteome</keyword>
<reference evidence="2" key="1">
    <citation type="submission" date="2023-02" db="EMBL/GenBank/DDBJ databases">
        <title>Colletotrichum kahawae CIFC_Que2 genome sequencing and assembly.</title>
        <authorList>
            <person name="Baroncelli R."/>
        </authorList>
    </citation>
    <scope>NUCLEOTIDE SEQUENCE</scope>
    <source>
        <strain evidence="2">CIFC_Que2</strain>
    </source>
</reference>
<gene>
    <name evidence="2" type="ORF">CKAH01_15183</name>
</gene>
<feature type="region of interest" description="Disordered" evidence="1">
    <location>
        <begin position="50"/>
        <end position="90"/>
    </location>
</feature>
<evidence type="ECO:0000256" key="1">
    <source>
        <dbReference type="SAM" id="MobiDB-lite"/>
    </source>
</evidence>
<dbReference type="Proteomes" id="UP001281614">
    <property type="component" value="Unassembled WGS sequence"/>
</dbReference>
<name>A0AAD9YKG7_COLKA</name>
<evidence type="ECO:0000313" key="3">
    <source>
        <dbReference type="Proteomes" id="UP001281614"/>
    </source>
</evidence>
<dbReference type="AlphaFoldDB" id="A0AAD9YKG7"/>